<keyword evidence="1" id="KW-0472">Membrane</keyword>
<feature type="transmembrane region" description="Helical" evidence="1">
    <location>
        <begin position="136"/>
        <end position="162"/>
    </location>
</feature>
<organism evidence="2 3">
    <name type="scientific">Pseudomonas monteilii</name>
    <dbReference type="NCBI Taxonomy" id="76759"/>
    <lineage>
        <taxon>Bacteria</taxon>
        <taxon>Pseudomonadati</taxon>
        <taxon>Pseudomonadota</taxon>
        <taxon>Gammaproteobacteria</taxon>
        <taxon>Pseudomonadales</taxon>
        <taxon>Pseudomonadaceae</taxon>
        <taxon>Pseudomonas</taxon>
    </lineage>
</organism>
<protein>
    <recommendedName>
        <fullName evidence="4">EpsG family protein</fullName>
    </recommendedName>
</protein>
<feature type="transmembrane region" description="Helical" evidence="1">
    <location>
        <begin position="279"/>
        <end position="295"/>
    </location>
</feature>
<gene>
    <name evidence="2" type="ORF">CXB65_00060</name>
</gene>
<reference evidence="2 3" key="1">
    <citation type="submission" date="2017-12" db="EMBL/GenBank/DDBJ databases">
        <title>Isolation and characterization of an aerobic denitrifying Pseudomonas monteilii CY06 from aquaculture ponds.</title>
        <authorList>
            <person name="Ma Q."/>
            <person name="Cai Y."/>
            <person name="He Z."/>
        </authorList>
    </citation>
    <scope>NUCLEOTIDE SEQUENCE [LARGE SCALE GENOMIC DNA]</scope>
    <source>
        <strain evidence="2 3">CY06</strain>
    </source>
</reference>
<comment type="caution">
    <text evidence="2">The sequence shown here is derived from an EMBL/GenBank/DDBJ whole genome shotgun (WGS) entry which is preliminary data.</text>
</comment>
<dbReference type="Proteomes" id="UP000233399">
    <property type="component" value="Unassembled WGS sequence"/>
</dbReference>
<name>A0A2N1IYQ4_9PSED</name>
<keyword evidence="1" id="KW-1133">Transmembrane helix</keyword>
<feature type="transmembrane region" description="Helical" evidence="1">
    <location>
        <begin position="94"/>
        <end position="116"/>
    </location>
</feature>
<feature type="transmembrane region" description="Helical" evidence="1">
    <location>
        <begin position="64"/>
        <end position="87"/>
    </location>
</feature>
<sequence>MVMLALAYAFLFVVLPQDGLKDRINYIAYLENSTLLLRYNAGNGVFSLIANEPVWLLINASLQWLFGGLAIKFVVGIPAFYVSYLVLRSRPECFFWLVLFLFLPQTIKNHIIHLRQGWGVLVFLMAWFSHSKGSKLFLYALTPLIHSSFFFVDLILLLSWFFQRFRFSLSIRHFVYFVIGGGFAIGLASVAALMGARQAENFNSTELKVSGFGFVFWLSILVVFTLQGRTFLKHNSFAVGGLIVYLSGYFLTEAAGRIFESFLWLILLAGMDMGKRWRTIFSVMVLLYGIAAYWLNSSLPWFGFGVDAS</sequence>
<evidence type="ECO:0000313" key="3">
    <source>
        <dbReference type="Proteomes" id="UP000233399"/>
    </source>
</evidence>
<evidence type="ECO:0008006" key="4">
    <source>
        <dbReference type="Google" id="ProtNLM"/>
    </source>
</evidence>
<accession>A0A2N1IYQ4</accession>
<feature type="transmembrane region" description="Helical" evidence="1">
    <location>
        <begin position="238"/>
        <end position="259"/>
    </location>
</feature>
<dbReference type="AlphaFoldDB" id="A0A2N1IYQ4"/>
<proteinExistence type="predicted"/>
<keyword evidence="1" id="KW-0812">Transmembrane</keyword>
<evidence type="ECO:0000256" key="1">
    <source>
        <dbReference type="SAM" id="Phobius"/>
    </source>
</evidence>
<feature type="transmembrane region" description="Helical" evidence="1">
    <location>
        <begin position="174"/>
        <end position="195"/>
    </location>
</feature>
<dbReference type="RefSeq" id="WP_101195935.1">
    <property type="nucleotide sequence ID" value="NZ_PJCG01000001.1"/>
</dbReference>
<dbReference type="EMBL" id="PJCG01000001">
    <property type="protein sequence ID" value="PKI25875.1"/>
    <property type="molecule type" value="Genomic_DNA"/>
</dbReference>
<evidence type="ECO:0000313" key="2">
    <source>
        <dbReference type="EMBL" id="PKI25875.1"/>
    </source>
</evidence>
<feature type="transmembrane region" description="Helical" evidence="1">
    <location>
        <begin position="207"/>
        <end position="226"/>
    </location>
</feature>